<dbReference type="Proteomes" id="UP001302367">
    <property type="component" value="Chromosome 1"/>
</dbReference>
<evidence type="ECO:0000313" key="1">
    <source>
        <dbReference type="EMBL" id="PIB01880.1"/>
    </source>
</evidence>
<keyword evidence="4" id="KW-1185">Reference proteome</keyword>
<sequence>MRAPLNDAEDVPTGAAETQTQTIPSKFALAFPAAAQPVLVQHPDELTFDMYDSVMLTQVYVWHLVFRDLKDVDDPVQFDYMLGKSATNMTTGVALMMEDRL</sequence>
<gene>
    <name evidence="1" type="ORF">CB0940_01264</name>
    <name evidence="2" type="ORF">RHO25_001305</name>
</gene>
<dbReference type="EMBL" id="LKMD01000100">
    <property type="protein sequence ID" value="PIB01880.1"/>
    <property type="molecule type" value="Genomic_DNA"/>
</dbReference>
<evidence type="ECO:0000313" key="4">
    <source>
        <dbReference type="Proteomes" id="UP001302367"/>
    </source>
</evidence>
<accession>A0A2G5IAV0</accession>
<proteinExistence type="predicted"/>
<dbReference type="EMBL" id="CP134184">
    <property type="protein sequence ID" value="WPA96697.1"/>
    <property type="molecule type" value="Genomic_DNA"/>
</dbReference>
<name>A0A2G5IAV0_CERBT</name>
<reference evidence="2 4" key="2">
    <citation type="submission" date="2023-09" db="EMBL/GenBank/DDBJ databases">
        <title>Complete-Gapless Cercospora beticola genome.</title>
        <authorList>
            <person name="Wyatt N.A."/>
            <person name="Spanner R.E."/>
            <person name="Bolton M.D."/>
        </authorList>
    </citation>
    <scope>NUCLEOTIDE SEQUENCE [LARGE SCALE GENOMIC DNA]</scope>
    <source>
        <strain evidence="2">Cb09-40</strain>
    </source>
</reference>
<dbReference type="AlphaFoldDB" id="A0A2G5IAV0"/>
<organism evidence="1 3">
    <name type="scientific">Cercospora beticola</name>
    <name type="common">Sugarbeet leaf spot fungus</name>
    <dbReference type="NCBI Taxonomy" id="122368"/>
    <lineage>
        <taxon>Eukaryota</taxon>
        <taxon>Fungi</taxon>
        <taxon>Dikarya</taxon>
        <taxon>Ascomycota</taxon>
        <taxon>Pezizomycotina</taxon>
        <taxon>Dothideomycetes</taxon>
        <taxon>Dothideomycetidae</taxon>
        <taxon>Mycosphaerellales</taxon>
        <taxon>Mycosphaerellaceae</taxon>
        <taxon>Cercospora</taxon>
    </lineage>
</organism>
<reference evidence="1 3" key="1">
    <citation type="submission" date="2015-10" db="EMBL/GenBank/DDBJ databases">
        <title>The cercosporin biosynthetic gene cluster was horizontally transferred to several fungal lineages and shown to be expanded in Cercospora beticola based on microsynteny with recipient genomes.</title>
        <authorList>
            <person name="De Jonge R."/>
            <person name="Ebert M.K."/>
            <person name="Suttle J.C."/>
            <person name="Jurick Ii W.M."/>
            <person name="Secor G.A."/>
            <person name="Thomma B.P."/>
            <person name="Van De Peer Y."/>
            <person name="Bolton M.D."/>
        </authorList>
    </citation>
    <scope>NUCLEOTIDE SEQUENCE [LARGE SCALE GENOMIC DNA]</scope>
    <source>
        <strain evidence="1 3">09-40</strain>
    </source>
</reference>
<protein>
    <submittedName>
        <fullName evidence="1">Uncharacterized protein</fullName>
    </submittedName>
</protein>
<evidence type="ECO:0000313" key="2">
    <source>
        <dbReference type="EMBL" id="WPA96697.1"/>
    </source>
</evidence>
<dbReference type="Proteomes" id="UP000230605">
    <property type="component" value="Chromosome 1"/>
</dbReference>
<evidence type="ECO:0000313" key="3">
    <source>
        <dbReference type="Proteomes" id="UP000230605"/>
    </source>
</evidence>